<evidence type="ECO:0000259" key="8">
    <source>
        <dbReference type="Pfam" id="PF00483"/>
    </source>
</evidence>
<evidence type="ECO:0000256" key="1">
    <source>
        <dbReference type="ARBA" id="ARBA00006115"/>
    </source>
</evidence>
<comment type="catalytic activity">
    <reaction evidence="7">
        <text>alpha-D-mannose 1-phosphate + GTP + H(+) = GDP-alpha-D-mannose + diphosphate</text>
        <dbReference type="Rhea" id="RHEA:15229"/>
        <dbReference type="ChEBI" id="CHEBI:15378"/>
        <dbReference type="ChEBI" id="CHEBI:33019"/>
        <dbReference type="ChEBI" id="CHEBI:37565"/>
        <dbReference type="ChEBI" id="CHEBI:57527"/>
        <dbReference type="ChEBI" id="CHEBI:58409"/>
        <dbReference type="EC" id="2.7.7.13"/>
    </reaction>
</comment>
<feature type="domain" description="Nucleotidyl transferase" evidence="8">
    <location>
        <begin position="5"/>
        <end position="283"/>
    </location>
</feature>
<name>A0AAE9ZAU3_9PROT</name>
<protein>
    <recommendedName>
        <fullName evidence="2">mannose-1-phosphate guanylyltransferase</fullName>
        <ecNumber evidence="2">2.7.7.13</ecNumber>
    </recommendedName>
</protein>
<dbReference type="FunFam" id="3.90.550.10:FF:000046">
    <property type="entry name" value="Mannose-1-phosphate guanylyltransferase (GDP)"/>
    <property type="match status" value="1"/>
</dbReference>
<evidence type="ECO:0000256" key="7">
    <source>
        <dbReference type="ARBA" id="ARBA00047343"/>
    </source>
</evidence>
<dbReference type="InterPro" id="IPR005835">
    <property type="entry name" value="NTP_transferase_dom"/>
</dbReference>
<dbReference type="Pfam" id="PF00483">
    <property type="entry name" value="NTP_transferase"/>
    <property type="match status" value="1"/>
</dbReference>
<dbReference type="AlphaFoldDB" id="A0AAE9ZAU3"/>
<organism evidence="10 11">
    <name type="scientific">Hyphococcus flavus</name>
    <dbReference type="NCBI Taxonomy" id="1866326"/>
    <lineage>
        <taxon>Bacteria</taxon>
        <taxon>Pseudomonadati</taxon>
        <taxon>Pseudomonadota</taxon>
        <taxon>Alphaproteobacteria</taxon>
        <taxon>Parvularculales</taxon>
        <taxon>Parvularculaceae</taxon>
        <taxon>Hyphococcus</taxon>
    </lineage>
</organism>
<feature type="domain" description="MannoseP isomerase/GMP-like beta-helix" evidence="9">
    <location>
        <begin position="292"/>
        <end position="340"/>
    </location>
</feature>
<keyword evidence="11" id="KW-1185">Reference proteome</keyword>
<evidence type="ECO:0000256" key="2">
    <source>
        <dbReference type="ARBA" id="ARBA00012387"/>
    </source>
</evidence>
<dbReference type="PANTHER" id="PTHR46390:SF1">
    <property type="entry name" value="MANNOSE-1-PHOSPHATE GUANYLYLTRANSFERASE"/>
    <property type="match status" value="1"/>
</dbReference>
<dbReference type="Pfam" id="PF22640">
    <property type="entry name" value="ManC_GMP_beta-helix"/>
    <property type="match status" value="1"/>
</dbReference>
<dbReference type="KEGG" id="hfl:PUV54_10830"/>
<dbReference type="RefSeq" id="WP_274492253.1">
    <property type="nucleotide sequence ID" value="NZ_CP118166.1"/>
</dbReference>
<dbReference type="CDD" id="cd02509">
    <property type="entry name" value="GDP-M1P_Guanylyltransferase"/>
    <property type="match status" value="1"/>
</dbReference>
<evidence type="ECO:0000313" key="11">
    <source>
        <dbReference type="Proteomes" id="UP001214043"/>
    </source>
</evidence>
<keyword evidence="3" id="KW-0808">Transferase</keyword>
<dbReference type="GO" id="GO:0004475">
    <property type="term" value="F:mannose-1-phosphate guanylyltransferase (GTP) activity"/>
    <property type="evidence" value="ECO:0007669"/>
    <property type="project" value="UniProtKB-EC"/>
</dbReference>
<dbReference type="InterPro" id="IPR049577">
    <property type="entry name" value="GMPP_N"/>
</dbReference>
<evidence type="ECO:0000256" key="6">
    <source>
        <dbReference type="ARBA" id="ARBA00023134"/>
    </source>
</evidence>
<gene>
    <name evidence="10" type="ORF">PUV54_10830</name>
</gene>
<proteinExistence type="inferred from homology"/>
<dbReference type="InterPro" id="IPR029044">
    <property type="entry name" value="Nucleotide-diphossugar_trans"/>
</dbReference>
<evidence type="ECO:0000256" key="3">
    <source>
        <dbReference type="ARBA" id="ARBA00022679"/>
    </source>
</evidence>
<keyword evidence="5" id="KW-0547">Nucleotide-binding</keyword>
<keyword evidence="6" id="KW-0342">GTP-binding</keyword>
<evidence type="ECO:0000256" key="4">
    <source>
        <dbReference type="ARBA" id="ARBA00022695"/>
    </source>
</evidence>
<dbReference type="SUPFAM" id="SSF53448">
    <property type="entry name" value="Nucleotide-diphospho-sugar transferases"/>
    <property type="match status" value="1"/>
</dbReference>
<evidence type="ECO:0000313" key="10">
    <source>
        <dbReference type="EMBL" id="WDI30451.1"/>
    </source>
</evidence>
<dbReference type="InterPro" id="IPR054566">
    <property type="entry name" value="ManC/GMP-like_b-helix"/>
</dbReference>
<reference evidence="10" key="1">
    <citation type="submission" date="2023-02" db="EMBL/GenBank/DDBJ databases">
        <title>Genome sequence of Hyphococcus flavus.</title>
        <authorList>
            <person name="Rong J.-C."/>
            <person name="Zhao Q."/>
            <person name="Yi M."/>
            <person name="Wu J.-Y."/>
        </authorList>
    </citation>
    <scope>NUCLEOTIDE SEQUENCE</scope>
    <source>
        <strain evidence="10">MCCC 1K03223</strain>
    </source>
</reference>
<comment type="similarity">
    <text evidence="1">Belongs to the mannose-6-phosphate isomerase type 2 family.</text>
</comment>
<dbReference type="GO" id="GO:0005525">
    <property type="term" value="F:GTP binding"/>
    <property type="evidence" value="ECO:0007669"/>
    <property type="project" value="UniProtKB-KW"/>
</dbReference>
<accession>A0AAE9ZAU3</accession>
<dbReference type="EC" id="2.7.7.13" evidence="2"/>
<dbReference type="EMBL" id="CP118166">
    <property type="protein sequence ID" value="WDI30451.1"/>
    <property type="molecule type" value="Genomic_DNA"/>
</dbReference>
<dbReference type="Gene3D" id="3.90.550.10">
    <property type="entry name" value="Spore Coat Polysaccharide Biosynthesis Protein SpsA, Chain A"/>
    <property type="match status" value="1"/>
</dbReference>
<dbReference type="InterPro" id="IPR051161">
    <property type="entry name" value="Mannose-6P_isomerase_type2"/>
</dbReference>
<dbReference type="PANTHER" id="PTHR46390">
    <property type="entry name" value="MANNOSE-1-PHOSPHATE GUANYLYLTRANSFERASE"/>
    <property type="match status" value="1"/>
</dbReference>
<keyword evidence="4 10" id="KW-0548">Nucleotidyltransferase</keyword>
<evidence type="ECO:0000256" key="5">
    <source>
        <dbReference type="ARBA" id="ARBA00022741"/>
    </source>
</evidence>
<dbReference type="SUPFAM" id="SSF159283">
    <property type="entry name" value="Guanosine diphospho-D-mannose pyrophosphorylase/mannose-6-phosphate isomerase linker domain"/>
    <property type="match status" value="1"/>
</dbReference>
<dbReference type="Proteomes" id="UP001214043">
    <property type="component" value="Chromosome"/>
</dbReference>
<dbReference type="GO" id="GO:0009298">
    <property type="term" value="P:GDP-mannose biosynthetic process"/>
    <property type="evidence" value="ECO:0007669"/>
    <property type="project" value="TreeGrafter"/>
</dbReference>
<sequence length="349" mass="37953">MKIQPVIMSGGSGTRLWPLSRRARPKQFLNLAGKHTLFQDTVLRLIDDNNIFTAPLIIAGKNHADIVSEQLSEINIQPADIILEPSPRNTAPVAAVAAAWTKQNNPDAVIFLSPADHYIGDSQKFRDAILNGAEAAQKGFIVTFGVKPTHAHTGYGYIKCGGKLTNDVLRVDTFKEKPDAKTAQGYLTSGGYYWNAGLFLFNPQTILDEFSAQAPEVAVHASKAFEHCSNLEHAHLLEDTAFKACPSVSLDYAIMEKTDRAAIVPALDIGWNDIGSWSEVMSESESKHLLHNADNVTVHSGGPIVGAIGVEDLIIVATADAVLVARKDNAQDVRVLVEELKKRGREDLL</sequence>
<evidence type="ECO:0000259" key="9">
    <source>
        <dbReference type="Pfam" id="PF22640"/>
    </source>
</evidence>